<evidence type="ECO:0000313" key="2">
    <source>
        <dbReference type="EMBL" id="KQK16308.2"/>
    </source>
</evidence>
<gene>
    <name evidence="3" type="primary">LOC100838952</name>
    <name evidence="2" type="ORF">BRADI_1g28140v3</name>
</gene>
<proteinExistence type="predicted"/>
<dbReference type="HOGENOM" id="CLU_089458_1_0_1"/>
<keyword evidence="4" id="KW-1185">Reference proteome</keyword>
<keyword evidence="1" id="KW-0732">Signal</keyword>
<dbReference type="OrthoDB" id="406551at2759"/>
<dbReference type="AlphaFoldDB" id="I1GUK7"/>
<reference evidence="3" key="3">
    <citation type="submission" date="2018-08" db="UniProtKB">
        <authorList>
            <consortium name="EnsemblPlants"/>
        </authorList>
    </citation>
    <scope>IDENTIFICATION</scope>
    <source>
        <strain evidence="3">cv. Bd21</strain>
    </source>
</reference>
<name>I1GUK7_BRADI</name>
<reference evidence="2" key="2">
    <citation type="submission" date="2017-06" db="EMBL/GenBank/DDBJ databases">
        <title>WGS assembly of Brachypodium distachyon.</title>
        <authorList>
            <consortium name="The International Brachypodium Initiative"/>
            <person name="Lucas S."/>
            <person name="Harmon-Smith M."/>
            <person name="Lail K."/>
            <person name="Tice H."/>
            <person name="Grimwood J."/>
            <person name="Bruce D."/>
            <person name="Barry K."/>
            <person name="Shu S."/>
            <person name="Lindquist E."/>
            <person name="Wang M."/>
            <person name="Pitluck S."/>
            <person name="Vogel J.P."/>
            <person name="Garvin D.F."/>
            <person name="Mockler T.C."/>
            <person name="Schmutz J."/>
            <person name="Rokhsar D."/>
            <person name="Bevan M.W."/>
        </authorList>
    </citation>
    <scope>NUCLEOTIDE SEQUENCE</scope>
    <source>
        <strain evidence="2">Bd21</strain>
    </source>
</reference>
<accession>A0A0Q3JW38</accession>
<dbReference type="eggNOG" id="ENOG502R4ZK">
    <property type="taxonomic scope" value="Eukaryota"/>
</dbReference>
<dbReference type="EnsemblPlants" id="KQK16308">
    <property type="protein sequence ID" value="KQK16308"/>
    <property type="gene ID" value="BRADI_1g28140v3"/>
</dbReference>
<feature type="signal peptide" evidence="1">
    <location>
        <begin position="1"/>
        <end position="18"/>
    </location>
</feature>
<feature type="chain" id="PRO_5003641459" evidence="1">
    <location>
        <begin position="19"/>
        <end position="228"/>
    </location>
</feature>
<dbReference type="PANTHER" id="PTHR33880:SF2">
    <property type="entry name" value="OS07G0475000 PROTEIN"/>
    <property type="match status" value="1"/>
</dbReference>
<dbReference type="EMBL" id="CM000880">
    <property type="protein sequence ID" value="KQK16308.2"/>
    <property type="molecule type" value="Genomic_DNA"/>
</dbReference>
<accession>I1GUK7</accession>
<dbReference type="InterPro" id="IPR038941">
    <property type="entry name" value="At4g14100-like"/>
</dbReference>
<dbReference type="PANTHER" id="PTHR33880">
    <property type="entry name" value="EXPRESSED PROTEIN"/>
    <property type="match status" value="1"/>
</dbReference>
<organism evidence="2">
    <name type="scientific">Brachypodium distachyon</name>
    <name type="common">Purple false brome</name>
    <name type="synonym">Trachynia distachya</name>
    <dbReference type="NCBI Taxonomy" id="15368"/>
    <lineage>
        <taxon>Eukaryota</taxon>
        <taxon>Viridiplantae</taxon>
        <taxon>Streptophyta</taxon>
        <taxon>Embryophyta</taxon>
        <taxon>Tracheophyta</taxon>
        <taxon>Spermatophyta</taxon>
        <taxon>Magnoliopsida</taxon>
        <taxon>Liliopsida</taxon>
        <taxon>Poales</taxon>
        <taxon>Poaceae</taxon>
        <taxon>BOP clade</taxon>
        <taxon>Pooideae</taxon>
        <taxon>Stipodae</taxon>
        <taxon>Brachypodieae</taxon>
        <taxon>Brachypodium</taxon>
    </lineage>
</organism>
<dbReference type="Gramene" id="KQK16308">
    <property type="protein sequence ID" value="KQK16308"/>
    <property type="gene ID" value="BRADI_1g28140v3"/>
</dbReference>
<dbReference type="Proteomes" id="UP000008810">
    <property type="component" value="Chromosome 1"/>
</dbReference>
<reference evidence="2 3" key="1">
    <citation type="journal article" date="2010" name="Nature">
        <title>Genome sequencing and analysis of the model grass Brachypodium distachyon.</title>
        <authorList>
            <consortium name="International Brachypodium Initiative"/>
        </authorList>
    </citation>
    <scope>NUCLEOTIDE SEQUENCE [LARGE SCALE GENOMIC DNA]</scope>
    <source>
        <strain evidence="2 3">Bd21</strain>
    </source>
</reference>
<sequence>MAWPLPLLLLLLLATANAEIDDPPPPPPAPARWPDQFHAVLFTNLTNVSTASTGPPLRLTDLYYDWPRRRNLNLVRHQLSADPLYDVEWDNGTTFYFDTATCRTEHFPVGVLRPGWLSDGGAVYLGRQSTGGIECHVWGKAGFIVYYEDVVTRRPVRWNFIDVTGIEQFVMSFEVGVVLEDDAQWQAPAHCFPDDDDEGNTEDDGHFTTTSSMEAAKLLRKLAGAAAF</sequence>
<evidence type="ECO:0000313" key="4">
    <source>
        <dbReference type="Proteomes" id="UP000008810"/>
    </source>
</evidence>
<evidence type="ECO:0000313" key="3">
    <source>
        <dbReference type="EnsemblPlants" id="KQK16308"/>
    </source>
</evidence>
<evidence type="ECO:0000256" key="1">
    <source>
        <dbReference type="SAM" id="SignalP"/>
    </source>
</evidence>
<dbReference type="ExpressionAtlas" id="I1GUK7">
    <property type="expression patterns" value="baseline and differential"/>
</dbReference>
<dbReference type="OMA" id="FYYEEAR"/>
<protein>
    <submittedName>
        <fullName evidence="2 3">Uncharacterized protein</fullName>
    </submittedName>
</protein>